<evidence type="ECO:0000256" key="2">
    <source>
        <dbReference type="ARBA" id="ARBA00023315"/>
    </source>
</evidence>
<evidence type="ECO:0000313" key="4">
    <source>
        <dbReference type="EMBL" id="KDN83416.1"/>
    </source>
</evidence>
<dbReference type="InterPro" id="IPR000182">
    <property type="entry name" value="GNAT_dom"/>
</dbReference>
<sequence length="170" mass="17941">MLSPSDPRPLVRRALDRDLAGAGEVAVEAFVGDGHTRPDSGYVDLLRDTARRNREAELLVAVDGADGPVLGCVTFAVGGTPWADVALPHEGEIRMLAVGAAARGRGVGRALVSAAIARSRELGLAGMAFSTRPTMTAAHRIYDALGFLRTPGRDWSAAPGVDLMVYSMRF</sequence>
<protein>
    <submittedName>
        <fullName evidence="4">Acetyltransferase</fullName>
    </submittedName>
</protein>
<dbReference type="Gene3D" id="3.40.630.30">
    <property type="match status" value="1"/>
</dbReference>
<dbReference type="HOGENOM" id="CLU_102964_1_1_11"/>
<dbReference type="PANTHER" id="PTHR43877">
    <property type="entry name" value="AMINOALKYLPHOSPHONATE N-ACETYLTRANSFERASE-RELATED-RELATED"/>
    <property type="match status" value="1"/>
</dbReference>
<dbReference type="eggNOG" id="COG0456">
    <property type="taxonomic scope" value="Bacteria"/>
</dbReference>
<organism evidence="4 5">
    <name type="scientific">Kitasatospora cheerisanensis KCTC 2395</name>
    <dbReference type="NCBI Taxonomy" id="1348663"/>
    <lineage>
        <taxon>Bacteria</taxon>
        <taxon>Bacillati</taxon>
        <taxon>Actinomycetota</taxon>
        <taxon>Actinomycetes</taxon>
        <taxon>Kitasatosporales</taxon>
        <taxon>Streptomycetaceae</taxon>
        <taxon>Kitasatospora</taxon>
    </lineage>
</organism>
<evidence type="ECO:0000256" key="1">
    <source>
        <dbReference type="ARBA" id="ARBA00022679"/>
    </source>
</evidence>
<keyword evidence="5" id="KW-1185">Reference proteome</keyword>
<evidence type="ECO:0000313" key="5">
    <source>
        <dbReference type="Proteomes" id="UP000027178"/>
    </source>
</evidence>
<name>A0A066YZ98_9ACTN</name>
<dbReference type="PANTHER" id="PTHR43877:SF2">
    <property type="entry name" value="AMINOALKYLPHOSPHONATE N-ACETYLTRANSFERASE-RELATED"/>
    <property type="match status" value="1"/>
</dbReference>
<dbReference type="AlphaFoldDB" id="A0A066YZ98"/>
<proteinExistence type="predicted"/>
<comment type="caution">
    <text evidence="4">The sequence shown here is derived from an EMBL/GenBank/DDBJ whole genome shotgun (WGS) entry which is preliminary data.</text>
</comment>
<accession>A0A066YZ98</accession>
<dbReference type="RefSeq" id="WP_035865830.1">
    <property type="nucleotide sequence ID" value="NZ_KK853997.1"/>
</dbReference>
<dbReference type="PROSITE" id="PS51186">
    <property type="entry name" value="GNAT"/>
    <property type="match status" value="1"/>
</dbReference>
<dbReference type="EMBL" id="JNBY01000095">
    <property type="protein sequence ID" value="KDN83416.1"/>
    <property type="molecule type" value="Genomic_DNA"/>
</dbReference>
<keyword evidence="1 4" id="KW-0808">Transferase</keyword>
<keyword evidence="2" id="KW-0012">Acyltransferase</keyword>
<dbReference type="Proteomes" id="UP000027178">
    <property type="component" value="Unassembled WGS sequence"/>
</dbReference>
<dbReference type="GO" id="GO:0016747">
    <property type="term" value="F:acyltransferase activity, transferring groups other than amino-acyl groups"/>
    <property type="evidence" value="ECO:0007669"/>
    <property type="project" value="InterPro"/>
</dbReference>
<dbReference type="SUPFAM" id="SSF55729">
    <property type="entry name" value="Acyl-CoA N-acyltransferases (Nat)"/>
    <property type="match status" value="1"/>
</dbReference>
<dbReference type="InterPro" id="IPR016181">
    <property type="entry name" value="Acyl_CoA_acyltransferase"/>
</dbReference>
<dbReference type="PATRIC" id="fig|1348663.4.peg.4734"/>
<feature type="domain" description="N-acetyltransferase" evidence="3">
    <location>
        <begin position="9"/>
        <end position="170"/>
    </location>
</feature>
<dbReference type="Pfam" id="PF00583">
    <property type="entry name" value="Acetyltransf_1"/>
    <property type="match status" value="1"/>
</dbReference>
<evidence type="ECO:0000259" key="3">
    <source>
        <dbReference type="PROSITE" id="PS51186"/>
    </source>
</evidence>
<dbReference type="OrthoDB" id="273614at2"/>
<gene>
    <name evidence="4" type="ORF">KCH_48980</name>
</gene>
<reference evidence="4 5" key="1">
    <citation type="submission" date="2014-05" db="EMBL/GenBank/DDBJ databases">
        <title>Draft Genome Sequence of Kitasatospora cheerisanensis KCTC 2395.</title>
        <authorList>
            <person name="Nam D.H."/>
        </authorList>
    </citation>
    <scope>NUCLEOTIDE SEQUENCE [LARGE SCALE GENOMIC DNA]</scope>
    <source>
        <strain evidence="4 5">KCTC 2395</strain>
    </source>
</reference>
<dbReference type="InterPro" id="IPR050832">
    <property type="entry name" value="Bact_Acetyltransf"/>
</dbReference>
<dbReference type="CDD" id="cd04301">
    <property type="entry name" value="NAT_SF"/>
    <property type="match status" value="1"/>
</dbReference>